<dbReference type="Proteomes" id="UP000188320">
    <property type="component" value="Unassembled WGS sequence"/>
</dbReference>
<dbReference type="AlphaFoldDB" id="A0A1R1PKF7"/>
<name>A0A1R1PKF7_ZANCU</name>
<dbReference type="Gene3D" id="1.10.472.10">
    <property type="entry name" value="Cyclin-like"/>
    <property type="match status" value="1"/>
</dbReference>
<dbReference type="InterPro" id="IPR013922">
    <property type="entry name" value="Cyclin_PHO80-like"/>
</dbReference>
<evidence type="ECO:0000313" key="2">
    <source>
        <dbReference type="Proteomes" id="UP000188320"/>
    </source>
</evidence>
<sequence>MAKPLNITKNTAMYPEKVHSRNTPSIEIEQHNSGDGIYVPAPSQKCHQGTTEKRAYTKRNLQFAGTGANKQPEQGVGYTIKENSGLDLGIHTLVTENIIADSLPNDVKGFKLENILLPAQPSVSRQKADVTKCGRRMFVAALICASKFVMDRTYSNKAWSKVTGLDTAQINLMEFEFLKLLNYKLYVSDTSFNHWKTLLNYCRQNNNLFKCHKISSPSNSFTRSFSTPDYKFAAPSLIPDASKKPLNIITNTNLTDITTTNTNSANYSIIAFASSDRKIHC</sequence>
<dbReference type="EMBL" id="LSSK01000900">
    <property type="protein sequence ID" value="OMH81427.1"/>
    <property type="molecule type" value="Genomic_DNA"/>
</dbReference>
<proteinExistence type="predicted"/>
<dbReference type="Pfam" id="PF08613">
    <property type="entry name" value="Cyclin"/>
    <property type="match status" value="1"/>
</dbReference>
<dbReference type="GO" id="GO:0019901">
    <property type="term" value="F:protein kinase binding"/>
    <property type="evidence" value="ECO:0007669"/>
    <property type="project" value="InterPro"/>
</dbReference>
<accession>A0A1R1PKF7</accession>
<dbReference type="GO" id="GO:0005634">
    <property type="term" value="C:nucleus"/>
    <property type="evidence" value="ECO:0007669"/>
    <property type="project" value="TreeGrafter"/>
</dbReference>
<dbReference type="GO" id="GO:0000307">
    <property type="term" value="C:cyclin-dependent protein kinase holoenzyme complex"/>
    <property type="evidence" value="ECO:0007669"/>
    <property type="project" value="TreeGrafter"/>
</dbReference>
<protein>
    <submittedName>
        <fullName evidence="1">G1/S-specific cyclin pas1</fullName>
    </submittedName>
</protein>
<evidence type="ECO:0000313" key="1">
    <source>
        <dbReference type="EMBL" id="OMH81427.1"/>
    </source>
</evidence>
<keyword evidence="2" id="KW-1185">Reference proteome</keyword>
<organism evidence="1 2">
    <name type="scientific">Zancudomyces culisetae</name>
    <name type="common">Gut fungus</name>
    <name type="synonym">Smittium culisetae</name>
    <dbReference type="NCBI Taxonomy" id="1213189"/>
    <lineage>
        <taxon>Eukaryota</taxon>
        <taxon>Fungi</taxon>
        <taxon>Fungi incertae sedis</taxon>
        <taxon>Zoopagomycota</taxon>
        <taxon>Kickxellomycotina</taxon>
        <taxon>Harpellomycetes</taxon>
        <taxon>Harpellales</taxon>
        <taxon>Legeriomycetaceae</taxon>
        <taxon>Zancudomyces</taxon>
    </lineage>
</organism>
<comment type="caution">
    <text evidence="1">The sequence shown here is derived from an EMBL/GenBank/DDBJ whole genome shotgun (WGS) entry which is preliminary data.</text>
</comment>
<dbReference type="PANTHER" id="PTHR15615:SF36">
    <property type="entry name" value="PHO85 CYCLIN-5"/>
    <property type="match status" value="1"/>
</dbReference>
<gene>
    <name evidence="1" type="ORF">AX774_g5103</name>
</gene>
<dbReference type="PANTHER" id="PTHR15615">
    <property type="match status" value="1"/>
</dbReference>
<dbReference type="CDD" id="cd20557">
    <property type="entry name" value="CYCLIN_ScPCL1-like"/>
    <property type="match status" value="1"/>
</dbReference>
<dbReference type="GO" id="GO:0016538">
    <property type="term" value="F:cyclin-dependent protein serine/threonine kinase regulator activity"/>
    <property type="evidence" value="ECO:0007669"/>
    <property type="project" value="TreeGrafter"/>
</dbReference>
<dbReference type="OrthoDB" id="286814at2759"/>
<reference evidence="2" key="1">
    <citation type="submission" date="2017-01" db="EMBL/GenBank/DDBJ databases">
        <authorList>
            <person name="Wang Y."/>
            <person name="White M."/>
            <person name="Kvist S."/>
            <person name="Moncalvo J.-M."/>
        </authorList>
    </citation>
    <scope>NUCLEOTIDE SEQUENCE [LARGE SCALE GENOMIC DNA]</scope>
    <source>
        <strain evidence="2">COL-18-3</strain>
    </source>
</reference>